<sequence>MSRAPRRGLDRFEPGNADRKSRSQRTTVMVCWLIAEIMLGGTLLIWSSSEVEAERTIMGPIASAVVVISTMSLLTWAVVAVALAHRLKRPILLLTTIVTAVSAGWLVVAAIGAWGTNAGVSTLLTFACVLTLPIVLGVTRAESVHRNARNQTGNVDDR</sequence>
<feature type="transmembrane region" description="Helical" evidence="2">
    <location>
        <begin position="120"/>
        <end position="139"/>
    </location>
</feature>
<feature type="compositionally biased region" description="Basic and acidic residues" evidence="1">
    <location>
        <begin position="7"/>
        <end position="20"/>
    </location>
</feature>
<comment type="caution">
    <text evidence="3">The sequence shown here is derived from an EMBL/GenBank/DDBJ whole genome shotgun (WGS) entry which is preliminary data.</text>
</comment>
<feature type="transmembrane region" description="Helical" evidence="2">
    <location>
        <begin position="91"/>
        <end position="114"/>
    </location>
</feature>
<keyword evidence="2" id="KW-1133">Transmembrane helix</keyword>
<organism evidence="3 4">
    <name type="scientific">Amycolatopsis minnesotensis</name>
    <dbReference type="NCBI Taxonomy" id="337894"/>
    <lineage>
        <taxon>Bacteria</taxon>
        <taxon>Bacillati</taxon>
        <taxon>Actinomycetota</taxon>
        <taxon>Actinomycetes</taxon>
        <taxon>Pseudonocardiales</taxon>
        <taxon>Pseudonocardiaceae</taxon>
        <taxon>Amycolatopsis</taxon>
    </lineage>
</organism>
<evidence type="ECO:0000313" key="3">
    <source>
        <dbReference type="EMBL" id="GAA1962366.1"/>
    </source>
</evidence>
<feature type="transmembrane region" description="Helical" evidence="2">
    <location>
        <begin position="29"/>
        <end position="49"/>
    </location>
</feature>
<keyword evidence="4" id="KW-1185">Reference proteome</keyword>
<protein>
    <submittedName>
        <fullName evidence="3">Uncharacterized protein</fullName>
    </submittedName>
</protein>
<reference evidence="4" key="1">
    <citation type="journal article" date="2019" name="Int. J. Syst. Evol. Microbiol.">
        <title>The Global Catalogue of Microorganisms (GCM) 10K type strain sequencing project: providing services to taxonomists for standard genome sequencing and annotation.</title>
        <authorList>
            <consortium name="The Broad Institute Genomics Platform"/>
            <consortium name="The Broad Institute Genome Sequencing Center for Infectious Disease"/>
            <person name="Wu L."/>
            <person name="Ma J."/>
        </authorList>
    </citation>
    <scope>NUCLEOTIDE SEQUENCE [LARGE SCALE GENOMIC DNA]</scope>
    <source>
        <strain evidence="4">JCM 14545</strain>
    </source>
</reference>
<proteinExistence type="predicted"/>
<name>A0ABP5CDY3_9PSEU</name>
<evidence type="ECO:0000256" key="1">
    <source>
        <dbReference type="SAM" id="MobiDB-lite"/>
    </source>
</evidence>
<feature type="transmembrane region" description="Helical" evidence="2">
    <location>
        <begin position="61"/>
        <end position="84"/>
    </location>
</feature>
<evidence type="ECO:0000256" key="2">
    <source>
        <dbReference type="SAM" id="Phobius"/>
    </source>
</evidence>
<evidence type="ECO:0000313" key="4">
    <source>
        <dbReference type="Proteomes" id="UP001501116"/>
    </source>
</evidence>
<gene>
    <name evidence="3" type="ORF">GCM10009754_37030</name>
</gene>
<accession>A0ABP5CDY3</accession>
<dbReference type="RefSeq" id="WP_344419775.1">
    <property type="nucleotide sequence ID" value="NZ_BAAANN010000013.1"/>
</dbReference>
<keyword evidence="2" id="KW-0472">Membrane</keyword>
<dbReference type="EMBL" id="BAAANN010000013">
    <property type="protein sequence ID" value="GAA1962366.1"/>
    <property type="molecule type" value="Genomic_DNA"/>
</dbReference>
<feature type="region of interest" description="Disordered" evidence="1">
    <location>
        <begin position="1"/>
        <end position="20"/>
    </location>
</feature>
<dbReference type="Proteomes" id="UP001501116">
    <property type="component" value="Unassembled WGS sequence"/>
</dbReference>
<keyword evidence="2" id="KW-0812">Transmembrane</keyword>